<organism evidence="2 3">
    <name type="scientific">Mycena sanguinolenta</name>
    <dbReference type="NCBI Taxonomy" id="230812"/>
    <lineage>
        <taxon>Eukaryota</taxon>
        <taxon>Fungi</taxon>
        <taxon>Dikarya</taxon>
        <taxon>Basidiomycota</taxon>
        <taxon>Agaricomycotina</taxon>
        <taxon>Agaricomycetes</taxon>
        <taxon>Agaricomycetidae</taxon>
        <taxon>Agaricales</taxon>
        <taxon>Marasmiineae</taxon>
        <taxon>Mycenaceae</taxon>
        <taxon>Mycena</taxon>
    </lineage>
</organism>
<feature type="compositionally biased region" description="Basic and acidic residues" evidence="1">
    <location>
        <begin position="128"/>
        <end position="143"/>
    </location>
</feature>
<evidence type="ECO:0000256" key="1">
    <source>
        <dbReference type="SAM" id="MobiDB-lite"/>
    </source>
</evidence>
<dbReference type="EMBL" id="JACAZH010000002">
    <property type="protein sequence ID" value="KAF7374145.1"/>
    <property type="molecule type" value="Genomic_DNA"/>
</dbReference>
<dbReference type="AlphaFoldDB" id="A0A8H6Z7U7"/>
<reference evidence="2" key="1">
    <citation type="submission" date="2020-05" db="EMBL/GenBank/DDBJ databases">
        <title>Mycena genomes resolve the evolution of fungal bioluminescence.</title>
        <authorList>
            <person name="Tsai I.J."/>
        </authorList>
    </citation>
    <scope>NUCLEOTIDE SEQUENCE</scope>
    <source>
        <strain evidence="2">160909Yilan</strain>
    </source>
</reference>
<evidence type="ECO:0000313" key="3">
    <source>
        <dbReference type="Proteomes" id="UP000623467"/>
    </source>
</evidence>
<protein>
    <submittedName>
        <fullName evidence="2">Uncharacterized protein</fullName>
    </submittedName>
</protein>
<feature type="compositionally biased region" description="Low complexity" evidence="1">
    <location>
        <begin position="163"/>
        <end position="179"/>
    </location>
</feature>
<dbReference type="Proteomes" id="UP000623467">
    <property type="component" value="Unassembled WGS sequence"/>
</dbReference>
<proteinExistence type="predicted"/>
<feature type="compositionally biased region" description="Basic residues" evidence="1">
    <location>
        <begin position="144"/>
        <end position="162"/>
    </location>
</feature>
<dbReference type="OrthoDB" id="10405259at2759"/>
<sequence>MAPHRDPGPNAGDGPVVWCQERAKTKTGVSLFVGAIGGYPDLDPWPLSKFKTKKPTALDLANLVELKGEGGPQVDVFKRASDANPADEDDIVDLNKYGLTMDDPILLVNHHPDAQKIYQMTQALKDGGASDKEDGNSDSEAGKNKKNRKDRKKPKKTKKRRASSSSSSSSSSASSSSSSGSDLAVCDTNRYFDEDGAPVCASR</sequence>
<comment type="caution">
    <text evidence="2">The sequence shown here is derived from an EMBL/GenBank/DDBJ whole genome shotgun (WGS) entry which is preliminary data.</text>
</comment>
<keyword evidence="3" id="KW-1185">Reference proteome</keyword>
<name>A0A8H6Z7U7_9AGAR</name>
<gene>
    <name evidence="2" type="ORF">MSAN_00295900</name>
</gene>
<feature type="region of interest" description="Disordered" evidence="1">
    <location>
        <begin position="126"/>
        <end position="184"/>
    </location>
</feature>
<evidence type="ECO:0000313" key="2">
    <source>
        <dbReference type="EMBL" id="KAF7374145.1"/>
    </source>
</evidence>
<accession>A0A8H6Z7U7</accession>